<proteinExistence type="predicted"/>
<keyword evidence="1" id="KW-0472">Membrane</keyword>
<reference evidence="3" key="1">
    <citation type="submission" date="2017-09" db="EMBL/GenBank/DDBJ databases">
        <title>Metaegenomics of thermophilic ammonia-oxidizing enrichment culture.</title>
        <authorList>
            <person name="Kato S."/>
            <person name="Suzuki K."/>
        </authorList>
    </citation>
    <scope>NUCLEOTIDE SEQUENCE [LARGE SCALE GENOMIC DNA]</scope>
</reference>
<dbReference type="InterPro" id="IPR051533">
    <property type="entry name" value="WaaL-like"/>
</dbReference>
<dbReference type="EMBL" id="BEHT01000005">
    <property type="protein sequence ID" value="GBC98048.1"/>
    <property type="molecule type" value="Genomic_DNA"/>
</dbReference>
<comment type="caution">
    <text evidence="2">The sequence shown here is derived from an EMBL/GenBank/DDBJ whole genome shotgun (WGS) entry which is preliminary data.</text>
</comment>
<feature type="transmembrane region" description="Helical" evidence="1">
    <location>
        <begin position="367"/>
        <end position="388"/>
    </location>
</feature>
<evidence type="ECO:0000313" key="2">
    <source>
        <dbReference type="EMBL" id="GBC98048.1"/>
    </source>
</evidence>
<dbReference type="Proteomes" id="UP000236173">
    <property type="component" value="Unassembled WGS sequence"/>
</dbReference>
<name>A0A2H5XA31_9BACT</name>
<evidence type="ECO:0008006" key="4">
    <source>
        <dbReference type="Google" id="ProtNLM"/>
    </source>
</evidence>
<gene>
    <name evidence="2" type="ORF">HRbin17_00543</name>
</gene>
<feature type="transmembrane region" description="Helical" evidence="1">
    <location>
        <begin position="189"/>
        <end position="208"/>
    </location>
</feature>
<evidence type="ECO:0000313" key="3">
    <source>
        <dbReference type="Proteomes" id="UP000236173"/>
    </source>
</evidence>
<feature type="transmembrane region" description="Helical" evidence="1">
    <location>
        <begin position="214"/>
        <end position="247"/>
    </location>
</feature>
<accession>A0A2H5XA31</accession>
<sequence>MGQGFPFPDWVLYGIAALGILLTWRDVRFGLAAIAVSIGISPEFQTETVSNLRLEDLVMAAVFVAWGLRKLRDREPLVPATPLNRLWVFWLFAGGVSVLLGSVLGTLPSEKNGLFYWLKRLELALLFWVVADCVRSWADVRWLTTAGMVGAALSAAVGWHQKWLNPPREDVHWNAYKVKGPPGEKNNVYAQYLVLNALIGLALGLSLFPSRAAWVPLGLTGMMVVPILFAFSRSAVAAMGAGVVALVGVFQRRWMPFLLIAYFVVPAIVPSIVQKRMEQLSWERFKVERLNGYISAVKETLPRNPITGQGLGFAGFNRYENQYANTFAQEGLLGLAAFVALLVGVLRMQRETLALTTDPYLRGIVQGCFAGTIAYLIAGLSGVPLLAIRPAESFWFWTGVSAGVWRLVAASGDIAA</sequence>
<protein>
    <recommendedName>
        <fullName evidence="4">O-antigen ligase domain-containing protein</fullName>
    </recommendedName>
</protein>
<dbReference type="PANTHER" id="PTHR37422:SF13">
    <property type="entry name" value="LIPOPOLYSACCHARIDE BIOSYNTHESIS PROTEIN PA4999-RELATED"/>
    <property type="match status" value="1"/>
</dbReference>
<feature type="transmembrane region" description="Helical" evidence="1">
    <location>
        <begin position="142"/>
        <end position="159"/>
    </location>
</feature>
<feature type="transmembrane region" description="Helical" evidence="1">
    <location>
        <begin position="88"/>
        <end position="107"/>
    </location>
</feature>
<feature type="transmembrane region" description="Helical" evidence="1">
    <location>
        <begin position="327"/>
        <end position="346"/>
    </location>
</feature>
<dbReference type="PANTHER" id="PTHR37422">
    <property type="entry name" value="TEICHURONIC ACID BIOSYNTHESIS PROTEIN TUAE"/>
    <property type="match status" value="1"/>
</dbReference>
<organism evidence="2 3">
    <name type="scientific">Candidatus Fervidibacter japonicus</name>
    <dbReference type="NCBI Taxonomy" id="2035412"/>
    <lineage>
        <taxon>Bacteria</taxon>
        <taxon>Candidatus Fervidibacterota</taxon>
        <taxon>Candidatus Fervidibacter</taxon>
    </lineage>
</organism>
<keyword evidence="1" id="KW-0812">Transmembrane</keyword>
<dbReference type="AlphaFoldDB" id="A0A2H5XA31"/>
<feature type="transmembrane region" description="Helical" evidence="1">
    <location>
        <begin position="254"/>
        <end position="273"/>
    </location>
</feature>
<evidence type="ECO:0000256" key="1">
    <source>
        <dbReference type="SAM" id="Phobius"/>
    </source>
</evidence>
<keyword evidence="1" id="KW-1133">Transmembrane helix</keyword>
<feature type="transmembrane region" description="Helical" evidence="1">
    <location>
        <begin position="12"/>
        <end position="40"/>
    </location>
</feature>